<evidence type="ECO:0000256" key="3">
    <source>
        <dbReference type="ARBA" id="ARBA00022679"/>
    </source>
</evidence>
<feature type="site" description="Cleavage; by autolysis" evidence="6">
    <location>
        <begin position="181"/>
        <end position="182"/>
    </location>
</feature>
<dbReference type="EC" id="2.3.1.1" evidence="6"/>
<comment type="function">
    <text evidence="6">Catalyzes two activities which are involved in the cyclic version of arginine biosynthesis: the synthesis of N-acetylglutamate from glutamate and acetyl-CoA as the acetyl donor, and of ornithine by transacetylation between N(2)-acetylornithine and glutamate.</text>
</comment>
<accession>A0ABT0RUH5</accession>
<dbReference type="Gene3D" id="3.10.20.340">
    <property type="entry name" value="ArgJ beta chain, C-terminal domain"/>
    <property type="match status" value="1"/>
</dbReference>
<comment type="pathway">
    <text evidence="6">Amino-acid biosynthesis; L-arginine biosynthesis; L-ornithine and N-acetyl-L-glutamate from L-glutamate and N(2)-acetyl-L-ornithine (cyclic): step 1/1.</text>
</comment>
<protein>
    <recommendedName>
        <fullName evidence="6">Arginine biosynthesis bifunctional protein ArgJ</fullName>
    </recommendedName>
    <domain>
        <recommendedName>
            <fullName evidence="6">Glutamate N-acetyltransferase</fullName>
            <ecNumber evidence="6">2.3.1.35</ecNumber>
        </recommendedName>
        <alternativeName>
            <fullName evidence="6">Ornithine acetyltransferase</fullName>
            <shortName evidence="6">OATase</shortName>
        </alternativeName>
        <alternativeName>
            <fullName evidence="6">Ornithine transacetylase</fullName>
        </alternativeName>
    </domain>
    <domain>
        <recommendedName>
            <fullName evidence="6">Amino-acid acetyltransferase</fullName>
            <ecNumber evidence="6">2.3.1.1</ecNumber>
        </recommendedName>
        <alternativeName>
            <fullName evidence="6">N-acetylglutamate synthase</fullName>
            <shortName evidence="6">AGSase</shortName>
        </alternativeName>
    </domain>
    <component>
        <recommendedName>
            <fullName evidence="6">Arginine biosynthesis bifunctional protein ArgJ alpha chain</fullName>
        </recommendedName>
    </component>
    <component>
        <recommendedName>
            <fullName evidence="6">Arginine biosynthesis bifunctional protein ArgJ beta chain</fullName>
        </recommendedName>
    </component>
</protein>
<dbReference type="NCBIfam" id="NF003802">
    <property type="entry name" value="PRK05388.1"/>
    <property type="match status" value="1"/>
</dbReference>
<dbReference type="InterPro" id="IPR016117">
    <property type="entry name" value="ArgJ-like_dom_sf"/>
</dbReference>
<feature type="binding site" evidence="6">
    <location>
        <position position="149"/>
    </location>
    <ligand>
        <name>substrate</name>
    </ligand>
</feature>
<sequence>MSVTLAEGFVAAGLAAGIKAEGRRDVSLLVTDDGKPVPAAAVFTQNKFRAPPVEASLERLNVSGGMASGVIVNSGNANAGTGPKGRSDAEAMCSAAAQTVGCDPRDMLVCSTGLIGFRLPMRKILTVIPKLGETLSRDGHRDAAKGILTTDTRPKEAAVVRDGYAVGGMAKGCGMLAPNMATMLAFLTTDADLSPEELRPILFRAADATFNELITDGATSTNDTVMLFASGRKGRPADVLQFEDDVRQVCEELMLQMARDAEGMTKLVVIRVSGAASDAEARKVARSIGNNQLIKCSWYGADAYWGRLLAEAGSCGVEFDPELSSVSYGGIKVAEAGVEIPHDADKVRAHMKGDEIDILVDLGLGTGKGRAVSVDLGPGYIKENAETS</sequence>
<dbReference type="InterPro" id="IPR002813">
    <property type="entry name" value="Arg_biosynth_ArgJ"/>
</dbReference>
<feature type="binding site" evidence="6">
    <location>
        <position position="384"/>
    </location>
    <ligand>
        <name>substrate</name>
    </ligand>
</feature>
<evidence type="ECO:0000256" key="1">
    <source>
        <dbReference type="ARBA" id="ARBA00006774"/>
    </source>
</evidence>
<dbReference type="SUPFAM" id="SSF56266">
    <property type="entry name" value="DmpA/ArgJ-like"/>
    <property type="match status" value="1"/>
</dbReference>
<dbReference type="HAMAP" id="MF_01106">
    <property type="entry name" value="ArgJ"/>
    <property type="match status" value="1"/>
</dbReference>
<organism evidence="7 8">
    <name type="scientific">Sphingomonas caseinilyticus</name>
    <dbReference type="NCBI Taxonomy" id="2908205"/>
    <lineage>
        <taxon>Bacteria</taxon>
        <taxon>Pseudomonadati</taxon>
        <taxon>Pseudomonadota</taxon>
        <taxon>Alphaproteobacteria</taxon>
        <taxon>Sphingomonadales</taxon>
        <taxon>Sphingomonadaceae</taxon>
        <taxon>Sphingomonas</taxon>
    </lineage>
</organism>
<feature type="site" description="Involved in the stabilization of negative charge on the oxyanion by the formation of the oxyanion hole" evidence="6">
    <location>
        <position position="113"/>
    </location>
</feature>
<keyword evidence="6" id="KW-0963">Cytoplasm</keyword>
<feature type="binding site" evidence="6">
    <location>
        <position position="262"/>
    </location>
    <ligand>
        <name>substrate</name>
    </ligand>
</feature>
<keyword evidence="6" id="KW-0511">Multifunctional enzyme</keyword>
<comment type="similarity">
    <text evidence="1 6">Belongs to the ArgJ family.</text>
</comment>
<evidence type="ECO:0000256" key="5">
    <source>
        <dbReference type="ARBA" id="ARBA00023315"/>
    </source>
</evidence>
<keyword evidence="5 6" id="KW-0012">Acyltransferase</keyword>
<comment type="subunit">
    <text evidence="2 6">Heterotetramer of two alpha and two beta chains.</text>
</comment>
<dbReference type="RefSeq" id="WP_249904044.1">
    <property type="nucleotide sequence ID" value="NZ_JAMGBA010000002.1"/>
</dbReference>
<comment type="pathway">
    <text evidence="6">Amino-acid biosynthesis; L-arginine biosynthesis; N(2)-acetyl-L-ornithine from L-glutamate: step 1/4.</text>
</comment>
<reference evidence="7 8" key="1">
    <citation type="submission" date="2022-05" db="EMBL/GenBank/DDBJ databases">
        <authorList>
            <person name="Jo J.-H."/>
            <person name="Im W.-T."/>
        </authorList>
    </citation>
    <scope>NUCLEOTIDE SEQUENCE [LARGE SCALE GENOMIC DNA]</scope>
    <source>
        <strain evidence="7 8">NSE70-1</strain>
    </source>
</reference>
<dbReference type="InterPro" id="IPR042195">
    <property type="entry name" value="ArgJ_beta_C"/>
</dbReference>
<comment type="caution">
    <text evidence="7">The sequence shown here is derived from an EMBL/GenBank/DDBJ whole genome shotgun (WGS) entry which is preliminary data.</text>
</comment>
<gene>
    <name evidence="6 7" type="primary">argJ</name>
    <name evidence="7" type="ORF">LZ496_07605</name>
</gene>
<evidence type="ECO:0000313" key="8">
    <source>
        <dbReference type="Proteomes" id="UP001203410"/>
    </source>
</evidence>
<feature type="binding site" evidence="6">
    <location>
        <position position="171"/>
    </location>
    <ligand>
        <name>substrate</name>
    </ligand>
</feature>
<evidence type="ECO:0000256" key="4">
    <source>
        <dbReference type="ARBA" id="ARBA00022813"/>
    </source>
</evidence>
<name>A0ABT0RUH5_9SPHN</name>
<dbReference type="EC" id="2.3.1.35" evidence="6"/>
<dbReference type="PANTHER" id="PTHR23100:SF0">
    <property type="entry name" value="ARGININE BIOSYNTHESIS BIFUNCTIONAL PROTEIN ARGJ, MITOCHONDRIAL"/>
    <property type="match status" value="1"/>
</dbReference>
<dbReference type="NCBIfam" id="TIGR00120">
    <property type="entry name" value="ArgJ"/>
    <property type="match status" value="1"/>
</dbReference>
<dbReference type="Proteomes" id="UP001203410">
    <property type="component" value="Unassembled WGS sequence"/>
</dbReference>
<dbReference type="Gene3D" id="3.60.70.12">
    <property type="entry name" value="L-amino peptidase D-ALA esterase/amidase"/>
    <property type="match status" value="1"/>
</dbReference>
<proteinExistence type="inferred from homology"/>
<comment type="caution">
    <text evidence="6">Lacks conserved residue(s) required for the propagation of feature annotation.</text>
</comment>
<dbReference type="PANTHER" id="PTHR23100">
    <property type="entry name" value="ARGININE BIOSYNTHESIS BIFUNCTIONAL PROTEIN ARGJ"/>
    <property type="match status" value="1"/>
</dbReference>
<comment type="catalytic activity">
    <reaction evidence="6">
        <text>N(2)-acetyl-L-ornithine + L-glutamate = N-acetyl-L-glutamate + L-ornithine</text>
        <dbReference type="Rhea" id="RHEA:15349"/>
        <dbReference type="ChEBI" id="CHEBI:29985"/>
        <dbReference type="ChEBI" id="CHEBI:44337"/>
        <dbReference type="ChEBI" id="CHEBI:46911"/>
        <dbReference type="ChEBI" id="CHEBI:57805"/>
        <dbReference type="EC" id="2.3.1.35"/>
    </reaction>
</comment>
<dbReference type="CDD" id="cd02152">
    <property type="entry name" value="OAT"/>
    <property type="match status" value="1"/>
</dbReference>
<keyword evidence="6" id="KW-0055">Arginine biosynthesis</keyword>
<dbReference type="EMBL" id="JAMGBA010000002">
    <property type="protein sequence ID" value="MCL6698650.1"/>
    <property type="molecule type" value="Genomic_DNA"/>
</dbReference>
<keyword evidence="6" id="KW-0028">Amino-acid biosynthesis</keyword>
<comment type="subcellular location">
    <subcellularLocation>
        <location evidence="6">Cytoplasm</location>
    </subcellularLocation>
</comment>
<feature type="chain" id="PRO_5044904278" description="Arginine biosynthesis bifunctional protein ArgJ alpha chain" evidence="6">
    <location>
        <begin position="1"/>
        <end position="181"/>
    </location>
</feature>
<feature type="site" description="Involved in the stabilization of negative charge on the oxyanion by the formation of the oxyanion hole" evidence="6">
    <location>
        <position position="112"/>
    </location>
</feature>
<feature type="chain" id="PRO_5044904279" description="Arginine biosynthesis bifunctional protein ArgJ beta chain" evidence="6">
    <location>
        <begin position="182"/>
        <end position="388"/>
    </location>
</feature>
<evidence type="ECO:0000256" key="2">
    <source>
        <dbReference type="ARBA" id="ARBA00011475"/>
    </source>
</evidence>
<evidence type="ECO:0000313" key="7">
    <source>
        <dbReference type="EMBL" id="MCL6698650.1"/>
    </source>
</evidence>
<comment type="catalytic activity">
    <reaction evidence="6">
        <text>L-glutamate + acetyl-CoA = N-acetyl-L-glutamate + CoA + H(+)</text>
        <dbReference type="Rhea" id="RHEA:24292"/>
        <dbReference type="ChEBI" id="CHEBI:15378"/>
        <dbReference type="ChEBI" id="CHEBI:29985"/>
        <dbReference type="ChEBI" id="CHEBI:44337"/>
        <dbReference type="ChEBI" id="CHEBI:57287"/>
        <dbReference type="ChEBI" id="CHEBI:57288"/>
        <dbReference type="EC" id="2.3.1.1"/>
    </reaction>
</comment>
<keyword evidence="8" id="KW-1185">Reference proteome</keyword>
<feature type="active site" description="Nucleophile" evidence="6">
    <location>
        <position position="182"/>
    </location>
</feature>
<keyword evidence="4 6" id="KW-0068">Autocatalytic cleavage</keyword>
<evidence type="ECO:0000256" key="6">
    <source>
        <dbReference type="HAMAP-Rule" id="MF_01106"/>
    </source>
</evidence>
<feature type="binding site" evidence="6">
    <location>
        <position position="182"/>
    </location>
    <ligand>
        <name>substrate</name>
    </ligand>
</feature>
<keyword evidence="3 6" id="KW-0808">Transferase</keyword>
<dbReference type="GO" id="GO:0004358">
    <property type="term" value="F:L-glutamate N-acetyltransferase activity, acting on acetyl-L-ornithine as donor"/>
    <property type="evidence" value="ECO:0007669"/>
    <property type="project" value="UniProtKB-EC"/>
</dbReference>
<dbReference type="Pfam" id="PF01960">
    <property type="entry name" value="ArgJ"/>
    <property type="match status" value="1"/>
</dbReference>